<dbReference type="EMBL" id="BMJB01000001">
    <property type="protein sequence ID" value="GGA66004.1"/>
    <property type="molecule type" value="Genomic_DNA"/>
</dbReference>
<reference evidence="2" key="2">
    <citation type="submission" date="2020-09" db="EMBL/GenBank/DDBJ databases">
        <authorList>
            <person name="Sun Q."/>
            <person name="Zhou Y."/>
        </authorList>
    </citation>
    <scope>NUCLEOTIDE SEQUENCE</scope>
    <source>
        <strain evidence="2">CGMCC 1.15447</strain>
    </source>
</reference>
<evidence type="ECO:0000313" key="3">
    <source>
        <dbReference type="Proteomes" id="UP000648801"/>
    </source>
</evidence>
<dbReference type="SUPFAM" id="SSF52821">
    <property type="entry name" value="Rhodanese/Cell cycle control phosphatase"/>
    <property type="match status" value="1"/>
</dbReference>
<dbReference type="InterPro" id="IPR052204">
    <property type="entry name" value="PpiC/parvulin_rotamase"/>
</dbReference>
<dbReference type="AlphaFoldDB" id="A0A916RQW2"/>
<evidence type="ECO:0000259" key="1">
    <source>
        <dbReference type="PROSITE" id="PS50206"/>
    </source>
</evidence>
<name>A0A916RQW2_9BACT</name>
<protein>
    <submittedName>
        <fullName evidence="2">Rhodanese-like domain-containing protein</fullName>
    </submittedName>
</protein>
<organism evidence="2 3">
    <name type="scientific">Edaphobacter acidisoli</name>
    <dbReference type="NCBI Taxonomy" id="2040573"/>
    <lineage>
        <taxon>Bacteria</taxon>
        <taxon>Pseudomonadati</taxon>
        <taxon>Acidobacteriota</taxon>
        <taxon>Terriglobia</taxon>
        <taxon>Terriglobales</taxon>
        <taxon>Acidobacteriaceae</taxon>
        <taxon>Edaphobacter</taxon>
    </lineage>
</organism>
<dbReference type="PANTHER" id="PTHR43629:SF2">
    <property type="entry name" value="RHODANESE-LIKE_PPIC DOMAIN-CONTAINING PROTEIN 12, CHLOROPLASTIC"/>
    <property type="match status" value="1"/>
</dbReference>
<dbReference type="Gene3D" id="3.40.250.10">
    <property type="entry name" value="Rhodanese-like domain"/>
    <property type="match status" value="1"/>
</dbReference>
<dbReference type="RefSeq" id="WP_188758897.1">
    <property type="nucleotide sequence ID" value="NZ_BMJB01000001.1"/>
</dbReference>
<proteinExistence type="predicted"/>
<feature type="domain" description="Rhodanese" evidence="1">
    <location>
        <begin position="17"/>
        <end position="106"/>
    </location>
</feature>
<gene>
    <name evidence="2" type="ORF">GCM10011507_17010</name>
</gene>
<sequence length="108" mass="12089">MLEPEISLQDFALQRQQPNAPLLLDVREPWEFQAASLPDSVLMPMGDVPSRAHAELDPDAPIVVLCHHGMRSLSVTMWLRNQGFEHVQSLAGGIDGWSRTIDSTVPRY</sequence>
<dbReference type="InterPro" id="IPR001763">
    <property type="entry name" value="Rhodanese-like_dom"/>
</dbReference>
<comment type="caution">
    <text evidence="2">The sequence shown here is derived from an EMBL/GenBank/DDBJ whole genome shotgun (WGS) entry which is preliminary data.</text>
</comment>
<reference evidence="2" key="1">
    <citation type="journal article" date="2014" name="Int. J. Syst. Evol. Microbiol.">
        <title>Complete genome sequence of Corynebacterium casei LMG S-19264T (=DSM 44701T), isolated from a smear-ripened cheese.</title>
        <authorList>
            <consortium name="US DOE Joint Genome Institute (JGI-PGF)"/>
            <person name="Walter F."/>
            <person name="Albersmeier A."/>
            <person name="Kalinowski J."/>
            <person name="Ruckert C."/>
        </authorList>
    </citation>
    <scope>NUCLEOTIDE SEQUENCE</scope>
    <source>
        <strain evidence="2">CGMCC 1.15447</strain>
    </source>
</reference>
<dbReference type="PROSITE" id="PS50206">
    <property type="entry name" value="RHODANESE_3"/>
    <property type="match status" value="1"/>
</dbReference>
<dbReference type="SMART" id="SM00450">
    <property type="entry name" value="RHOD"/>
    <property type="match status" value="1"/>
</dbReference>
<dbReference type="Pfam" id="PF00581">
    <property type="entry name" value="Rhodanese"/>
    <property type="match status" value="1"/>
</dbReference>
<dbReference type="Proteomes" id="UP000648801">
    <property type="component" value="Unassembled WGS sequence"/>
</dbReference>
<accession>A0A916RQW2</accession>
<dbReference type="InterPro" id="IPR036873">
    <property type="entry name" value="Rhodanese-like_dom_sf"/>
</dbReference>
<evidence type="ECO:0000313" key="2">
    <source>
        <dbReference type="EMBL" id="GGA66004.1"/>
    </source>
</evidence>
<keyword evidence="3" id="KW-1185">Reference proteome</keyword>
<dbReference type="PANTHER" id="PTHR43629">
    <property type="entry name" value="PEPTIDYL-PROLYL CIS-TRANS ISOMERASE"/>
    <property type="match status" value="1"/>
</dbReference>